<gene>
    <name evidence="3" type="ORF">G6F51_013249</name>
</gene>
<organism evidence="3 4">
    <name type="scientific">Rhizopus oryzae</name>
    <name type="common">Mucormycosis agent</name>
    <name type="synonym">Rhizopus arrhizus var. delemar</name>
    <dbReference type="NCBI Taxonomy" id="64495"/>
    <lineage>
        <taxon>Eukaryota</taxon>
        <taxon>Fungi</taxon>
        <taxon>Fungi incertae sedis</taxon>
        <taxon>Mucoromycota</taxon>
        <taxon>Mucoromycotina</taxon>
        <taxon>Mucoromycetes</taxon>
        <taxon>Mucorales</taxon>
        <taxon>Mucorineae</taxon>
        <taxon>Rhizopodaceae</taxon>
        <taxon>Rhizopus</taxon>
    </lineage>
</organism>
<protein>
    <recommendedName>
        <fullName evidence="5">RlpA-like protein double-psi beta-barrel domain-containing protein</fullName>
    </recommendedName>
</protein>
<dbReference type="Proteomes" id="UP000717996">
    <property type="component" value="Unassembled WGS sequence"/>
</dbReference>
<dbReference type="Gene3D" id="2.40.40.10">
    <property type="entry name" value="RlpA-like domain"/>
    <property type="match status" value="1"/>
</dbReference>
<evidence type="ECO:0008006" key="5">
    <source>
        <dbReference type="Google" id="ProtNLM"/>
    </source>
</evidence>
<dbReference type="OMA" id="PKYCGRK"/>
<reference evidence="3" key="1">
    <citation type="journal article" date="2020" name="Microb. Genom.">
        <title>Genetic diversity of clinical and environmental Mucorales isolates obtained from an investigation of mucormycosis cases among solid organ transplant recipients.</title>
        <authorList>
            <person name="Nguyen M.H."/>
            <person name="Kaul D."/>
            <person name="Muto C."/>
            <person name="Cheng S.J."/>
            <person name="Richter R.A."/>
            <person name="Bruno V.M."/>
            <person name="Liu G."/>
            <person name="Beyhan S."/>
            <person name="Sundermann A.J."/>
            <person name="Mounaud S."/>
            <person name="Pasculle A.W."/>
            <person name="Nierman W.C."/>
            <person name="Driscoll E."/>
            <person name="Cumbie R."/>
            <person name="Clancy C.J."/>
            <person name="Dupont C.L."/>
        </authorList>
    </citation>
    <scope>NUCLEOTIDE SEQUENCE</scope>
    <source>
        <strain evidence="3">GL16</strain>
    </source>
</reference>
<evidence type="ECO:0000256" key="1">
    <source>
        <dbReference type="ARBA" id="ARBA00022729"/>
    </source>
</evidence>
<evidence type="ECO:0000313" key="3">
    <source>
        <dbReference type="EMBL" id="KAG1532127.1"/>
    </source>
</evidence>
<dbReference type="PANTHER" id="PTHR31836">
    <property type="match status" value="1"/>
</dbReference>
<sequence>MNRLTFILLLTVFSFCIIQETEALVIKKRSKLPFSGKGTYYDVGPGSCGESDDDSEMVVAVNVNQMNNGANPNMNPHCNKMVKIVGTTGNEIIARIVDTCPTCQVNSLDLSPTVFEQVCGYLGQGTCKIKWGFI</sequence>
<name>A0A9P6XU04_RHIOR</name>
<evidence type="ECO:0000256" key="2">
    <source>
        <dbReference type="SAM" id="SignalP"/>
    </source>
</evidence>
<feature type="chain" id="PRO_5040251948" description="RlpA-like protein double-psi beta-barrel domain-containing protein" evidence="2">
    <location>
        <begin position="24"/>
        <end position="134"/>
    </location>
</feature>
<keyword evidence="1 2" id="KW-0732">Signal</keyword>
<dbReference type="PANTHER" id="PTHR31836:SF25">
    <property type="entry name" value="RLPA-LIKE PROTEIN DOUBLE-PSI BETA-BARREL DOMAIN-CONTAINING PROTEIN"/>
    <property type="match status" value="1"/>
</dbReference>
<dbReference type="EMBL" id="JAANIT010004900">
    <property type="protein sequence ID" value="KAG1532127.1"/>
    <property type="molecule type" value="Genomic_DNA"/>
</dbReference>
<evidence type="ECO:0000313" key="4">
    <source>
        <dbReference type="Proteomes" id="UP000717996"/>
    </source>
</evidence>
<proteinExistence type="predicted"/>
<accession>A0A9P6XU04</accession>
<comment type="caution">
    <text evidence="3">The sequence shown here is derived from an EMBL/GenBank/DDBJ whole genome shotgun (WGS) entry which is preliminary data.</text>
</comment>
<feature type="signal peptide" evidence="2">
    <location>
        <begin position="1"/>
        <end position="23"/>
    </location>
</feature>
<dbReference type="CDD" id="cd22191">
    <property type="entry name" value="DPBB_RlpA_EXP_N-like"/>
    <property type="match status" value="1"/>
</dbReference>
<dbReference type="AlphaFoldDB" id="A0A9P6XU04"/>
<dbReference type="InterPro" id="IPR036908">
    <property type="entry name" value="RlpA-like_sf"/>
</dbReference>
<dbReference type="InterPro" id="IPR051477">
    <property type="entry name" value="Expansin_CellWall"/>
</dbReference>
<dbReference type="SUPFAM" id="SSF50685">
    <property type="entry name" value="Barwin-like endoglucanases"/>
    <property type="match status" value="1"/>
</dbReference>
<dbReference type="OrthoDB" id="623670at2759"/>